<evidence type="ECO:0000259" key="2">
    <source>
        <dbReference type="Pfam" id="PF00206"/>
    </source>
</evidence>
<dbReference type="InterPro" id="IPR000362">
    <property type="entry name" value="Fumarate_lyase_fam"/>
</dbReference>
<dbReference type="Gene3D" id="1.10.40.30">
    <property type="entry name" value="Fumarase/aspartase (C-terminal domain)"/>
    <property type="match status" value="1"/>
</dbReference>
<dbReference type="SUPFAM" id="SSF48557">
    <property type="entry name" value="L-aspartase-like"/>
    <property type="match status" value="1"/>
</dbReference>
<dbReference type="PRINTS" id="PR00149">
    <property type="entry name" value="FUMRATELYASE"/>
</dbReference>
<proteinExistence type="predicted"/>
<evidence type="ECO:0000313" key="5">
    <source>
        <dbReference type="Proteomes" id="UP001595445"/>
    </source>
</evidence>
<dbReference type="InterPro" id="IPR018951">
    <property type="entry name" value="Fumarase_C_C"/>
</dbReference>
<reference evidence="5" key="1">
    <citation type="journal article" date="2019" name="Int. J. Syst. Evol. Microbiol.">
        <title>The Global Catalogue of Microorganisms (GCM) 10K type strain sequencing project: providing services to taxonomists for standard genome sequencing and annotation.</title>
        <authorList>
            <consortium name="The Broad Institute Genomics Platform"/>
            <consortium name="The Broad Institute Genome Sequencing Center for Infectious Disease"/>
            <person name="Wu L."/>
            <person name="Ma J."/>
        </authorList>
    </citation>
    <scope>NUCLEOTIDE SEQUENCE [LARGE SCALE GENOMIC DNA]</scope>
    <source>
        <strain evidence="5">KCTC 62102</strain>
    </source>
</reference>
<dbReference type="PANTHER" id="PTHR42696">
    <property type="entry name" value="ASPARTATE AMMONIA-LYASE"/>
    <property type="match status" value="1"/>
</dbReference>
<gene>
    <name evidence="4" type="ORF">ACFOD6_21800</name>
</gene>
<organism evidence="4 5">
    <name type="scientific">Tabrizicola soli</name>
    <dbReference type="NCBI Taxonomy" id="2185115"/>
    <lineage>
        <taxon>Bacteria</taxon>
        <taxon>Pseudomonadati</taxon>
        <taxon>Pseudomonadota</taxon>
        <taxon>Alphaproteobacteria</taxon>
        <taxon>Rhodobacterales</taxon>
        <taxon>Paracoccaceae</taxon>
        <taxon>Tabrizicola</taxon>
    </lineage>
</organism>
<dbReference type="InterPro" id="IPR024083">
    <property type="entry name" value="Fumarase/histidase_N"/>
</dbReference>
<evidence type="ECO:0000259" key="3">
    <source>
        <dbReference type="Pfam" id="PF10415"/>
    </source>
</evidence>
<dbReference type="EMBL" id="JBHRSM010000054">
    <property type="protein sequence ID" value="MFC3088684.1"/>
    <property type="molecule type" value="Genomic_DNA"/>
</dbReference>
<dbReference type="InterPro" id="IPR020557">
    <property type="entry name" value="Fumarate_lyase_CS"/>
</dbReference>
<name>A0ABV7E1W2_9RHOB</name>
<dbReference type="Gene3D" id="1.20.200.10">
    <property type="entry name" value="Fumarase/aspartase (Central domain)"/>
    <property type="match status" value="1"/>
</dbReference>
<dbReference type="InterPro" id="IPR022761">
    <property type="entry name" value="Fumarate_lyase_N"/>
</dbReference>
<dbReference type="Proteomes" id="UP001595445">
    <property type="component" value="Unassembled WGS sequence"/>
</dbReference>
<comment type="caution">
    <text evidence="4">The sequence shown here is derived from an EMBL/GenBank/DDBJ whole genome shotgun (WGS) entry which is preliminary data.</text>
</comment>
<dbReference type="PROSITE" id="PS00163">
    <property type="entry name" value="FUMARATE_LYASES"/>
    <property type="match status" value="1"/>
</dbReference>
<dbReference type="InterPro" id="IPR008948">
    <property type="entry name" value="L-Aspartase-like"/>
</dbReference>
<dbReference type="NCBIfam" id="NF008909">
    <property type="entry name" value="PRK12273.1"/>
    <property type="match status" value="1"/>
</dbReference>
<keyword evidence="5" id="KW-1185">Reference proteome</keyword>
<dbReference type="Pfam" id="PF00206">
    <property type="entry name" value="Lyase_1"/>
    <property type="match status" value="1"/>
</dbReference>
<evidence type="ECO:0000313" key="4">
    <source>
        <dbReference type="EMBL" id="MFC3088684.1"/>
    </source>
</evidence>
<keyword evidence="1 4" id="KW-0456">Lyase</keyword>
<dbReference type="PANTHER" id="PTHR42696:SF2">
    <property type="entry name" value="ASPARTATE AMMONIA-LYASE"/>
    <property type="match status" value="1"/>
</dbReference>
<dbReference type="Pfam" id="PF10415">
    <property type="entry name" value="FumaraseC_C"/>
    <property type="match status" value="1"/>
</dbReference>
<sequence>MNKTLTAPLRHETDMLGAVALPADLPYGIHTFRAVRNFPISGVVLGDFPDLVRALAMVKLAAARANRDLDALPPDRHAAIEAACARLLSGAHLDAFVVDMIQGGAGTSTNMNANEVIANLGLDTMGQPRGHYAALHPLNDVNRSQSTNDVYPTALRLALTFASAPLLTAIAALAAALRARGQAFAGVIKLGRTQLQDAVPMSLGAEFAGFAAGLEQDRLALQQAVADLATVNLGGTAIGTGLNAPPGYRAAALAHLAEISGLPIRGAADLIDASSDMGALVGLSAALRRLAIRLSKTGNDLRLLASGPRAGLGEIELPPVQAGSSIMPGKVNPVIPEVVSQIAYRVIGHDVTVTMAAEAGQLQLNAMEPVIAHSLLDGLKLLTAGITTLTTRCVTGITARPDRCRAHLDASTAMCTPLAPVIGYDRAAALAAEVLAGGPPLAERVAGAGLLSAAEFARLERTACGPDHGDRP</sequence>
<feature type="domain" description="Fumarase C C-terminal" evidence="3">
    <location>
        <begin position="415"/>
        <end position="459"/>
    </location>
</feature>
<dbReference type="PRINTS" id="PR00145">
    <property type="entry name" value="ARGSUCLYASE"/>
</dbReference>
<feature type="domain" description="Fumarate lyase N-terminal" evidence="2">
    <location>
        <begin position="19"/>
        <end position="348"/>
    </location>
</feature>
<dbReference type="InterPro" id="IPR051546">
    <property type="entry name" value="Aspartate_Ammonia-Lyase"/>
</dbReference>
<evidence type="ECO:0000256" key="1">
    <source>
        <dbReference type="ARBA" id="ARBA00023239"/>
    </source>
</evidence>
<dbReference type="EC" id="4.3.1.1" evidence="4"/>
<dbReference type="RefSeq" id="WP_197643769.1">
    <property type="nucleotide sequence ID" value="NZ_JAEACP010000010.1"/>
</dbReference>
<protein>
    <submittedName>
        <fullName evidence="4">Aspartate ammonia-lyase</fullName>
        <ecNumber evidence="4">4.3.1.1</ecNumber>
    </submittedName>
</protein>
<accession>A0ABV7E1W2</accession>
<dbReference type="GO" id="GO:0008797">
    <property type="term" value="F:aspartate ammonia-lyase activity"/>
    <property type="evidence" value="ECO:0007669"/>
    <property type="project" value="UniProtKB-EC"/>
</dbReference>
<dbReference type="Gene3D" id="1.10.275.10">
    <property type="entry name" value="Fumarase/aspartase (N-terminal domain)"/>
    <property type="match status" value="1"/>
</dbReference>